<feature type="domain" description="Poly A polymerase head" evidence="12">
    <location>
        <begin position="3"/>
        <end position="122"/>
    </location>
</feature>
<name>A0A2A2I5M5_9GAMM</name>
<evidence type="ECO:0000256" key="6">
    <source>
        <dbReference type="ARBA" id="ARBA00022741"/>
    </source>
</evidence>
<feature type="binding site" evidence="11">
    <location>
        <position position="137"/>
    </location>
    <ligand>
        <name>ATP</name>
        <dbReference type="ChEBI" id="CHEBI:30616"/>
    </ligand>
</feature>
<dbReference type="InterPro" id="IPR032828">
    <property type="entry name" value="PolyA_RNA-bd"/>
</dbReference>
<keyword evidence="10 11" id="KW-0694">RNA-binding</keyword>
<evidence type="ECO:0000313" key="15">
    <source>
        <dbReference type="EMBL" id="PVY75873.1"/>
    </source>
</evidence>
<evidence type="ECO:0000256" key="7">
    <source>
        <dbReference type="ARBA" id="ARBA00022800"/>
    </source>
</evidence>
<dbReference type="GO" id="GO:0042245">
    <property type="term" value="P:RNA repair"/>
    <property type="evidence" value="ECO:0007669"/>
    <property type="project" value="UniProtKB-KW"/>
</dbReference>
<protein>
    <recommendedName>
        <fullName evidence="11">CCA-adding enzyme</fullName>
        <ecNumber evidence="11">2.7.7.72</ecNumber>
    </recommendedName>
    <alternativeName>
        <fullName evidence="11">CCA tRNA nucleotidyltransferase</fullName>
    </alternativeName>
    <alternativeName>
        <fullName evidence="11">tRNA CCA-pyrophosphorylase</fullName>
    </alternativeName>
    <alternativeName>
        <fullName evidence="11">tRNA adenylyl-/cytidylyl- transferase</fullName>
    </alternativeName>
    <alternativeName>
        <fullName evidence="11">tRNA nucleotidyltransferase</fullName>
    </alternativeName>
    <alternativeName>
        <fullName evidence="11">tRNA-NT</fullName>
    </alternativeName>
</protein>
<dbReference type="InterPro" id="IPR002646">
    <property type="entry name" value="PolA_pol_head_dom"/>
</dbReference>
<dbReference type="PANTHER" id="PTHR47545:SF1">
    <property type="entry name" value="MULTIFUNCTIONAL CCA PROTEIN"/>
    <property type="match status" value="1"/>
</dbReference>
<dbReference type="EC" id="2.7.7.72" evidence="11"/>
<dbReference type="CDD" id="cd05398">
    <property type="entry name" value="NT_ClassII-CCAase"/>
    <property type="match status" value="1"/>
</dbReference>
<organism evidence="14 16">
    <name type="scientific">Tamilnaduibacter salinus</name>
    <dbReference type="NCBI Taxonomy" id="1484056"/>
    <lineage>
        <taxon>Bacteria</taxon>
        <taxon>Pseudomonadati</taxon>
        <taxon>Pseudomonadota</taxon>
        <taxon>Gammaproteobacteria</taxon>
        <taxon>Pseudomonadales</taxon>
        <taxon>Marinobacteraceae</taxon>
        <taxon>Tamilnaduibacter</taxon>
    </lineage>
</organism>
<comment type="catalytic activity">
    <reaction evidence="11">
        <text>a tRNA with a 3' CCA end + 2 CTP + ATP = a tRNA with a 3' CCACCA end + 3 diphosphate</text>
        <dbReference type="Rhea" id="RHEA:76235"/>
        <dbReference type="Rhea" id="RHEA-COMP:10468"/>
        <dbReference type="Rhea" id="RHEA-COMP:18655"/>
        <dbReference type="ChEBI" id="CHEBI:30616"/>
        <dbReference type="ChEBI" id="CHEBI:33019"/>
        <dbReference type="ChEBI" id="CHEBI:37563"/>
        <dbReference type="ChEBI" id="CHEBI:83071"/>
        <dbReference type="ChEBI" id="CHEBI:195187"/>
    </reaction>
</comment>
<proteinExistence type="inferred from homology"/>
<dbReference type="GO" id="GO:0000049">
    <property type="term" value="F:tRNA binding"/>
    <property type="evidence" value="ECO:0007669"/>
    <property type="project" value="UniProtKB-UniRule"/>
</dbReference>
<feature type="binding site" evidence="11">
    <location>
        <position position="8"/>
    </location>
    <ligand>
        <name>CTP</name>
        <dbReference type="ChEBI" id="CHEBI:37563"/>
    </ligand>
</feature>
<accession>A0A2A2I5M5</accession>
<dbReference type="GO" id="GO:0004810">
    <property type="term" value="F:CCA tRNA nucleotidyltransferase activity"/>
    <property type="evidence" value="ECO:0007669"/>
    <property type="project" value="UniProtKB-UniRule"/>
</dbReference>
<dbReference type="PANTHER" id="PTHR47545">
    <property type="entry name" value="MULTIFUNCTIONAL CCA PROTEIN"/>
    <property type="match status" value="1"/>
</dbReference>
<dbReference type="AlphaFoldDB" id="A0A2A2I5M5"/>
<dbReference type="InterPro" id="IPR043519">
    <property type="entry name" value="NT_sf"/>
</dbReference>
<dbReference type="EMBL" id="QEKQ01000006">
    <property type="protein sequence ID" value="PVY75873.1"/>
    <property type="molecule type" value="Genomic_DNA"/>
</dbReference>
<comment type="function">
    <text evidence="11">Catalyzes the addition and repair of the essential 3'-terminal CCA sequence in tRNAs without using a nucleic acid template. Adds these three nucleotides in the order of C, C, and A to the tRNA nucleotide-73, using CTP and ATP as substrates and producing inorganic pyrophosphate. tRNA 3'-terminal CCA addition is required both for tRNA processing and repair. Also involved in tRNA surveillance by mediating tandem CCA addition to generate a CCACCA at the 3' terminus of unstable tRNAs. While stable tRNAs receive only 3'-terminal CCA, unstable tRNAs are marked with CCACCA and rapidly degraded.</text>
</comment>
<evidence type="ECO:0000259" key="12">
    <source>
        <dbReference type="Pfam" id="PF01743"/>
    </source>
</evidence>
<dbReference type="EMBL" id="NMPM01000020">
    <property type="protein sequence ID" value="PAV26584.1"/>
    <property type="molecule type" value="Genomic_DNA"/>
</dbReference>
<keyword evidence="9 11" id="KW-0460">Magnesium</keyword>
<dbReference type="SUPFAM" id="SSF81891">
    <property type="entry name" value="Poly A polymerase C-terminal region-like"/>
    <property type="match status" value="1"/>
</dbReference>
<dbReference type="GO" id="GO:0005524">
    <property type="term" value="F:ATP binding"/>
    <property type="evidence" value="ECO:0007669"/>
    <property type="project" value="UniProtKB-UniRule"/>
</dbReference>
<feature type="binding site" evidence="11">
    <location>
        <position position="11"/>
    </location>
    <ligand>
        <name>ATP</name>
        <dbReference type="ChEBI" id="CHEBI:30616"/>
    </ligand>
</feature>
<evidence type="ECO:0000256" key="3">
    <source>
        <dbReference type="ARBA" id="ARBA00022694"/>
    </source>
</evidence>
<dbReference type="RefSeq" id="WP_095610387.1">
    <property type="nucleotide sequence ID" value="NZ_NMPM01000020.1"/>
</dbReference>
<evidence type="ECO:0000256" key="1">
    <source>
        <dbReference type="ARBA" id="ARBA00001946"/>
    </source>
</evidence>
<reference evidence="15 17" key="2">
    <citation type="submission" date="2018-04" db="EMBL/GenBank/DDBJ databases">
        <title>Genomic Encyclopedia of Type Strains, Phase IV (KMG-IV): sequencing the most valuable type-strain genomes for metagenomic binning, comparative biology and taxonomic classification.</title>
        <authorList>
            <person name="Goeker M."/>
        </authorList>
    </citation>
    <scope>NUCLEOTIDE SEQUENCE [LARGE SCALE GENOMIC DNA]</scope>
    <source>
        <strain evidence="15 17">DSM 28688</strain>
    </source>
</reference>
<evidence type="ECO:0000256" key="2">
    <source>
        <dbReference type="ARBA" id="ARBA00022679"/>
    </source>
</evidence>
<keyword evidence="2 11" id="KW-0808">Transferase</keyword>
<dbReference type="Proteomes" id="UP000245887">
    <property type="component" value="Unassembled WGS sequence"/>
</dbReference>
<comment type="caution">
    <text evidence="14">The sequence shown here is derived from an EMBL/GenBank/DDBJ whole genome shotgun (WGS) entry which is preliminary data.</text>
</comment>
<evidence type="ECO:0000256" key="11">
    <source>
        <dbReference type="HAMAP-Rule" id="MF_01262"/>
    </source>
</evidence>
<feature type="binding site" evidence="11">
    <location>
        <position position="137"/>
    </location>
    <ligand>
        <name>CTP</name>
        <dbReference type="ChEBI" id="CHEBI:37563"/>
    </ligand>
</feature>
<sequence length="374" mass="41606">MHTYLVGGAVRDALLGRPVTDRDWVVVGATPQEMETQGFRPVGADFPVFLHPDTHEEYALARTERKQGHGYHGFTIHSEPDVTLEEDLRRRDLTINAMAQDTDGTVIDPFGGQQDLADRCLRHVSPAFEEDPLRILRTARFAARFHPLGFRVADNTQRLMASMVTSGEVDHLVPERIWQETRRALHEKAPDVYFRVLHHCGALARIIPSLARALDDTRQPLALQALLAAADRSDDTAVRLAALLAPTDDAEALTARVDQLRAPNDCRDLTGLVARHRDLLTGTNDLTADALQRLMDSCDAWRRPERFEGLLTAADAIATAMGRTSPVAVIRDASARARQVDPQTLMAEGYRGAELGKAISREKRRRIEQALAER</sequence>
<dbReference type="Proteomes" id="UP000218332">
    <property type="component" value="Unassembled WGS sequence"/>
</dbReference>
<comment type="cofactor">
    <cofactor evidence="1 11">
        <name>Mg(2+)</name>
        <dbReference type="ChEBI" id="CHEBI:18420"/>
    </cofactor>
</comment>
<feature type="binding site" evidence="11">
    <location>
        <position position="8"/>
    </location>
    <ligand>
        <name>ATP</name>
        <dbReference type="ChEBI" id="CHEBI:30616"/>
    </ligand>
</feature>
<dbReference type="InterPro" id="IPR012006">
    <property type="entry name" value="CCA_bact"/>
</dbReference>
<dbReference type="InterPro" id="IPR050124">
    <property type="entry name" value="tRNA_CCA-adding_enzyme"/>
</dbReference>
<keyword evidence="16" id="KW-1185">Reference proteome</keyword>
<feature type="binding site" evidence="11">
    <location>
        <position position="91"/>
    </location>
    <ligand>
        <name>ATP</name>
        <dbReference type="ChEBI" id="CHEBI:30616"/>
    </ligand>
</feature>
<evidence type="ECO:0000256" key="5">
    <source>
        <dbReference type="ARBA" id="ARBA00022723"/>
    </source>
</evidence>
<evidence type="ECO:0000256" key="4">
    <source>
        <dbReference type="ARBA" id="ARBA00022695"/>
    </source>
</evidence>
<keyword evidence="8 11" id="KW-0067">ATP-binding</keyword>
<dbReference type="OrthoDB" id="9805698at2"/>
<dbReference type="GO" id="GO:0000287">
    <property type="term" value="F:magnesium ion binding"/>
    <property type="evidence" value="ECO:0007669"/>
    <property type="project" value="UniProtKB-UniRule"/>
</dbReference>
<keyword evidence="6 11" id="KW-0547">Nucleotide-binding</keyword>
<feature type="domain" description="tRNA nucleotidyltransferase/poly(A) polymerase RNA and SrmB- binding" evidence="13">
    <location>
        <begin position="149"/>
        <end position="213"/>
    </location>
</feature>
<feature type="binding site" evidence="11">
    <location>
        <position position="23"/>
    </location>
    <ligand>
        <name>Mg(2+)</name>
        <dbReference type="ChEBI" id="CHEBI:18420"/>
    </ligand>
</feature>
<keyword evidence="3 11" id="KW-0819">tRNA processing</keyword>
<reference evidence="14 16" key="1">
    <citation type="submission" date="2017-07" db="EMBL/GenBank/DDBJ databases">
        <title>Tamlnaduibacter salinus (Mi-7) genome sequencing.</title>
        <authorList>
            <person name="Verma A."/>
            <person name="Krishnamurthi S."/>
        </authorList>
    </citation>
    <scope>NUCLEOTIDE SEQUENCE [LARGE SCALE GENOMIC DNA]</scope>
    <source>
        <strain evidence="14 16">Mi-7</strain>
    </source>
</reference>
<gene>
    <name evidence="11" type="primary">cca</name>
    <name evidence="15" type="ORF">C8D92_106133</name>
    <name evidence="14" type="ORF">CF392_05090</name>
</gene>
<dbReference type="Gene3D" id="1.10.3090.10">
    <property type="entry name" value="cca-adding enzyme, domain 2"/>
    <property type="match status" value="1"/>
</dbReference>
<evidence type="ECO:0000259" key="13">
    <source>
        <dbReference type="Pfam" id="PF12627"/>
    </source>
</evidence>
<feature type="binding site" evidence="11">
    <location>
        <position position="11"/>
    </location>
    <ligand>
        <name>CTP</name>
        <dbReference type="ChEBI" id="CHEBI:37563"/>
    </ligand>
</feature>
<dbReference type="HAMAP" id="MF_01262">
    <property type="entry name" value="CCA_bact_type2"/>
    <property type="match status" value="1"/>
</dbReference>
<feature type="binding site" evidence="11">
    <location>
        <position position="91"/>
    </location>
    <ligand>
        <name>CTP</name>
        <dbReference type="ChEBI" id="CHEBI:37563"/>
    </ligand>
</feature>
<feature type="binding site" evidence="11">
    <location>
        <position position="140"/>
    </location>
    <ligand>
        <name>CTP</name>
        <dbReference type="ChEBI" id="CHEBI:37563"/>
    </ligand>
</feature>
<evidence type="ECO:0000256" key="8">
    <source>
        <dbReference type="ARBA" id="ARBA00022840"/>
    </source>
</evidence>
<dbReference type="GO" id="GO:0001680">
    <property type="term" value="P:tRNA 3'-terminal CCA addition"/>
    <property type="evidence" value="ECO:0007669"/>
    <property type="project" value="UniProtKB-UniRule"/>
</dbReference>
<evidence type="ECO:0000256" key="10">
    <source>
        <dbReference type="ARBA" id="ARBA00022884"/>
    </source>
</evidence>
<dbReference type="Pfam" id="PF01743">
    <property type="entry name" value="PolyA_pol"/>
    <property type="match status" value="1"/>
</dbReference>
<keyword evidence="5 11" id="KW-0479">Metal-binding</keyword>
<evidence type="ECO:0000313" key="17">
    <source>
        <dbReference type="Proteomes" id="UP000245887"/>
    </source>
</evidence>
<comment type="similarity">
    <text evidence="11">Belongs to the tRNA nucleotidyltransferase/poly(A) polymerase family. Bacterial CCA-adding enzyme type 2 subfamily.</text>
</comment>
<evidence type="ECO:0000313" key="14">
    <source>
        <dbReference type="EMBL" id="PAV26584.1"/>
    </source>
</evidence>
<keyword evidence="7 11" id="KW-0692">RNA repair</keyword>
<feature type="binding site" evidence="11">
    <location>
        <position position="21"/>
    </location>
    <ligand>
        <name>Mg(2+)</name>
        <dbReference type="ChEBI" id="CHEBI:18420"/>
    </ligand>
</feature>
<feature type="binding site" evidence="11">
    <location>
        <position position="140"/>
    </location>
    <ligand>
        <name>ATP</name>
        <dbReference type="ChEBI" id="CHEBI:30616"/>
    </ligand>
</feature>
<evidence type="ECO:0000256" key="9">
    <source>
        <dbReference type="ARBA" id="ARBA00022842"/>
    </source>
</evidence>
<dbReference type="PIRSF" id="PIRSF000813">
    <property type="entry name" value="CCA_bact"/>
    <property type="match status" value="1"/>
</dbReference>
<keyword evidence="4 11" id="KW-0548">Nucleotidyltransferase</keyword>
<dbReference type="Pfam" id="PF12627">
    <property type="entry name" value="PolyA_pol_RNAbd"/>
    <property type="match status" value="1"/>
</dbReference>
<evidence type="ECO:0000313" key="16">
    <source>
        <dbReference type="Proteomes" id="UP000218332"/>
    </source>
</evidence>
<dbReference type="Gene3D" id="3.30.460.10">
    <property type="entry name" value="Beta Polymerase, domain 2"/>
    <property type="match status" value="1"/>
</dbReference>
<comment type="catalytic activity">
    <reaction evidence="11">
        <text>a tRNA precursor + 2 CTP + ATP = a tRNA with a 3' CCA end + 3 diphosphate</text>
        <dbReference type="Rhea" id="RHEA:14433"/>
        <dbReference type="Rhea" id="RHEA-COMP:10465"/>
        <dbReference type="Rhea" id="RHEA-COMP:10468"/>
        <dbReference type="ChEBI" id="CHEBI:30616"/>
        <dbReference type="ChEBI" id="CHEBI:33019"/>
        <dbReference type="ChEBI" id="CHEBI:37563"/>
        <dbReference type="ChEBI" id="CHEBI:74896"/>
        <dbReference type="ChEBI" id="CHEBI:83071"/>
        <dbReference type="EC" id="2.7.7.72"/>
    </reaction>
</comment>
<dbReference type="SUPFAM" id="SSF81301">
    <property type="entry name" value="Nucleotidyltransferase"/>
    <property type="match status" value="1"/>
</dbReference>
<comment type="miscellaneous">
    <text evidence="11">A single active site specifically recognizes both ATP and CTP and is responsible for their addition.</text>
</comment>